<evidence type="ECO:0000313" key="1">
    <source>
        <dbReference type="EMBL" id="EIW76384.1"/>
    </source>
</evidence>
<name>A0A5M3MBW6_CONPW</name>
<dbReference type="GeneID" id="19203908"/>
<protein>
    <recommendedName>
        <fullName evidence="3">F-box domain-containing protein</fullName>
    </recommendedName>
</protein>
<proteinExistence type="predicted"/>
<dbReference type="AlphaFoldDB" id="A0A5M3MBW6"/>
<organism evidence="1 2">
    <name type="scientific">Coniophora puteana (strain RWD-64-598)</name>
    <name type="common">Brown rot fungus</name>
    <dbReference type="NCBI Taxonomy" id="741705"/>
    <lineage>
        <taxon>Eukaryota</taxon>
        <taxon>Fungi</taxon>
        <taxon>Dikarya</taxon>
        <taxon>Basidiomycota</taxon>
        <taxon>Agaricomycotina</taxon>
        <taxon>Agaricomycetes</taxon>
        <taxon>Agaricomycetidae</taxon>
        <taxon>Boletales</taxon>
        <taxon>Coniophorineae</taxon>
        <taxon>Coniophoraceae</taxon>
        <taxon>Coniophora</taxon>
    </lineage>
</organism>
<dbReference type="KEGG" id="cput:CONPUDRAFT_158411"/>
<keyword evidence="2" id="KW-1185">Reference proteome</keyword>
<sequence length="423" mass="47919">MSLPAEVLLMIFYWTHQGGWPGSEAYTAYKLAFVCRTWLEVAAMMKAEYWGFLRVITDEPTFLPSVIRRFFSIPRGEDDLIKLVIGPQHKDSPSLTPSQEQARLNLVMECMKPHLGRVSDLQMDTFYRSTIVTVSHFMDGADMDHLNRLWLVSQVTDDTSPLQISSLKCPYIESLDIDAQSFVNLMDPTHNVSFTEDDQDAEIRLTRYRPPTSTGAISPSRLVEALVALDKHNIISLTIEDVELSQERYGGGSRLVNLDSLTLRKIDGSFVPMICQALDSRELSFVEINSSEITSHYQLPAVDLYLTGVQSSTSLLYGIQDWKGIKLFVKDCPGFDDWVLGAMAFFGMKDNGPACGIMNQLVIYGCSFSAPALQRMCEMRYGKYGIDHLEVRDGPEIDDDLRRWFTEHTLAFEWQARELCIDA</sequence>
<dbReference type="OrthoDB" id="3048627at2759"/>
<reference evidence="2" key="1">
    <citation type="journal article" date="2012" name="Science">
        <title>The Paleozoic origin of enzymatic lignin decomposition reconstructed from 31 fungal genomes.</title>
        <authorList>
            <person name="Floudas D."/>
            <person name="Binder M."/>
            <person name="Riley R."/>
            <person name="Barry K."/>
            <person name="Blanchette R.A."/>
            <person name="Henrissat B."/>
            <person name="Martinez A.T."/>
            <person name="Otillar R."/>
            <person name="Spatafora J.W."/>
            <person name="Yadav J.S."/>
            <person name="Aerts A."/>
            <person name="Benoit I."/>
            <person name="Boyd A."/>
            <person name="Carlson A."/>
            <person name="Copeland A."/>
            <person name="Coutinho P.M."/>
            <person name="de Vries R.P."/>
            <person name="Ferreira P."/>
            <person name="Findley K."/>
            <person name="Foster B."/>
            <person name="Gaskell J."/>
            <person name="Glotzer D."/>
            <person name="Gorecki P."/>
            <person name="Heitman J."/>
            <person name="Hesse C."/>
            <person name="Hori C."/>
            <person name="Igarashi K."/>
            <person name="Jurgens J.A."/>
            <person name="Kallen N."/>
            <person name="Kersten P."/>
            <person name="Kohler A."/>
            <person name="Kuees U."/>
            <person name="Kumar T.K.A."/>
            <person name="Kuo A."/>
            <person name="LaButti K."/>
            <person name="Larrondo L.F."/>
            <person name="Lindquist E."/>
            <person name="Ling A."/>
            <person name="Lombard V."/>
            <person name="Lucas S."/>
            <person name="Lundell T."/>
            <person name="Martin R."/>
            <person name="McLaughlin D.J."/>
            <person name="Morgenstern I."/>
            <person name="Morin E."/>
            <person name="Murat C."/>
            <person name="Nagy L.G."/>
            <person name="Nolan M."/>
            <person name="Ohm R.A."/>
            <person name="Patyshakuliyeva A."/>
            <person name="Rokas A."/>
            <person name="Ruiz-Duenas F.J."/>
            <person name="Sabat G."/>
            <person name="Salamov A."/>
            <person name="Samejima M."/>
            <person name="Schmutz J."/>
            <person name="Slot J.C."/>
            <person name="St John F."/>
            <person name="Stenlid J."/>
            <person name="Sun H."/>
            <person name="Sun S."/>
            <person name="Syed K."/>
            <person name="Tsang A."/>
            <person name="Wiebenga A."/>
            <person name="Young D."/>
            <person name="Pisabarro A."/>
            <person name="Eastwood D.C."/>
            <person name="Martin F."/>
            <person name="Cullen D."/>
            <person name="Grigoriev I.V."/>
            <person name="Hibbett D.S."/>
        </authorList>
    </citation>
    <scope>NUCLEOTIDE SEQUENCE [LARGE SCALE GENOMIC DNA]</scope>
    <source>
        <strain evidence="2">RWD-64-598 SS2</strain>
    </source>
</reference>
<accession>A0A5M3MBW6</accession>
<gene>
    <name evidence="1" type="ORF">CONPUDRAFT_158411</name>
</gene>
<evidence type="ECO:0008006" key="3">
    <source>
        <dbReference type="Google" id="ProtNLM"/>
    </source>
</evidence>
<dbReference type="Proteomes" id="UP000053558">
    <property type="component" value="Unassembled WGS sequence"/>
</dbReference>
<dbReference type="RefSeq" id="XP_007773617.1">
    <property type="nucleotide sequence ID" value="XM_007775427.1"/>
</dbReference>
<comment type="caution">
    <text evidence="1">The sequence shown here is derived from an EMBL/GenBank/DDBJ whole genome shotgun (WGS) entry which is preliminary data.</text>
</comment>
<dbReference type="EMBL" id="JH711586">
    <property type="protein sequence ID" value="EIW76384.1"/>
    <property type="molecule type" value="Genomic_DNA"/>
</dbReference>
<evidence type="ECO:0000313" key="2">
    <source>
        <dbReference type="Proteomes" id="UP000053558"/>
    </source>
</evidence>